<dbReference type="Proteomes" id="UP000011723">
    <property type="component" value="Chromosome"/>
</dbReference>
<dbReference type="EMBL" id="CP003697">
    <property type="protein sequence ID" value="AGF71226.1"/>
    <property type="molecule type" value="Genomic_DNA"/>
</dbReference>
<dbReference type="PATRIC" id="fig|1121362.3.peg.204"/>
<keyword evidence="2" id="KW-1185">Reference proteome</keyword>
<organism evidence="1 2">
    <name type="scientific">Corynebacterium halotolerans YIM 70093 = DSM 44683</name>
    <dbReference type="NCBI Taxonomy" id="1121362"/>
    <lineage>
        <taxon>Bacteria</taxon>
        <taxon>Bacillati</taxon>
        <taxon>Actinomycetota</taxon>
        <taxon>Actinomycetes</taxon>
        <taxon>Mycobacteriales</taxon>
        <taxon>Corynebacteriaceae</taxon>
        <taxon>Corynebacterium</taxon>
    </lineage>
</organism>
<accession>M1P3F8</accession>
<dbReference type="AlphaFoldDB" id="M1P3F8"/>
<name>M1P3F8_9CORY</name>
<dbReference type="HOGENOM" id="CLU_1988888_0_0_11"/>
<dbReference type="RefSeq" id="WP_015399650.1">
    <property type="nucleotide sequence ID" value="NC_020302.1"/>
</dbReference>
<gene>
    <name evidence="1" type="ORF">A605_01060</name>
</gene>
<dbReference type="eggNOG" id="ENOG5031JKC">
    <property type="taxonomic scope" value="Bacteria"/>
</dbReference>
<dbReference type="STRING" id="1121362.A605_01060"/>
<proteinExistence type="predicted"/>
<sequence length="125" mass="13172">MLIAREQDQSDEPTDRSVIAVKVEESVDADTAAELIDGVITAAGLLALPEVHVWADGETLPLLAVAAGDIPELPEGFQLRQLDADSHEVFAEEGEGTTWLTYTSLVQLARSRRAAAPAPAAVPAA</sequence>
<evidence type="ECO:0000313" key="1">
    <source>
        <dbReference type="EMBL" id="AGF71226.1"/>
    </source>
</evidence>
<dbReference type="KEGG" id="chn:A605_01060"/>
<protein>
    <submittedName>
        <fullName evidence="1">Uncharacterized protein</fullName>
    </submittedName>
</protein>
<reference evidence="1 2" key="1">
    <citation type="journal article" date="2012" name="Stand. Genomic Sci.">
        <title>Genome sequence of the halotolerant bacterium Corynebacterium halotolerans type strain YIM 70093(T) (= DSM 44683(T)).</title>
        <authorList>
            <person name="Ruckert C."/>
            <person name="Albersmeier A."/>
            <person name="Al-Dilaimi A."/>
            <person name="Niehaus K."/>
            <person name="Szczepanowski R."/>
            <person name="Kalinowski J."/>
        </authorList>
    </citation>
    <scope>NUCLEOTIDE SEQUENCE [LARGE SCALE GENOMIC DNA]</scope>
    <source>
        <strain evidence="1">YIM 70093</strain>
    </source>
</reference>
<evidence type="ECO:0000313" key="2">
    <source>
        <dbReference type="Proteomes" id="UP000011723"/>
    </source>
</evidence>